<evidence type="ECO:0000313" key="2">
    <source>
        <dbReference type="EMBL" id="GBR45566.1"/>
    </source>
</evidence>
<protein>
    <recommendedName>
        <fullName evidence="4">Asp/Glu racemase</fullName>
    </recommendedName>
</protein>
<dbReference type="Proteomes" id="UP001062443">
    <property type="component" value="Unassembled WGS sequence"/>
</dbReference>
<sequence length="194" mass="20772">MAKSTLPAWEITAQTAPSGPHYIATKEDLEWAANITENTLTPNTTIPYDAILIACFGDPAVATLKQNLTIPIFGMAETSFAVCSQKTASFSILTGGEEWIPLLMTLAHNTGYTDKINIISAIPSSGAHAQKKPVQTLKALGETARNLTHKHRTPHILLGGTGLAPFYQDLSNIIPTPTTCSFLGSLQGIQEHFG</sequence>
<reference evidence="2" key="1">
    <citation type="submission" date="2013-04" db="EMBL/GenBank/DDBJ databases">
        <title>The genome sequencing project of 58 acetic acid bacteria.</title>
        <authorList>
            <person name="Okamoto-Kainuma A."/>
            <person name="Ishikawa M."/>
            <person name="Umino S."/>
            <person name="Koizumi Y."/>
            <person name="Shiwa Y."/>
            <person name="Yoshikawa H."/>
            <person name="Matsutani M."/>
            <person name="Matsushita K."/>
        </authorList>
    </citation>
    <scope>NUCLEOTIDE SEQUENCE</scope>
    <source>
        <strain evidence="2">NBRC 106556</strain>
    </source>
</reference>
<accession>A0ABQ0QI41</accession>
<dbReference type="Gene3D" id="3.40.50.12500">
    <property type="match status" value="1"/>
</dbReference>
<dbReference type="InterPro" id="IPR015942">
    <property type="entry name" value="Asp/Glu/hydantoin_racemase"/>
</dbReference>
<organism evidence="2 3">
    <name type="scientific">Neokomagataea tanensis NBRC 106556</name>
    <dbReference type="NCBI Taxonomy" id="1223519"/>
    <lineage>
        <taxon>Bacteria</taxon>
        <taxon>Pseudomonadati</taxon>
        <taxon>Pseudomonadota</taxon>
        <taxon>Alphaproteobacteria</taxon>
        <taxon>Acetobacterales</taxon>
        <taxon>Acetobacteraceae</taxon>
        <taxon>Neokomagataea</taxon>
    </lineage>
</organism>
<comment type="similarity">
    <text evidence="1">Belongs to the HyuE racemase family.</text>
</comment>
<keyword evidence="3" id="KW-1185">Reference proteome</keyword>
<dbReference type="InterPro" id="IPR053714">
    <property type="entry name" value="Iso_Racemase_Enz_sf"/>
</dbReference>
<name>A0ABQ0QI41_9PROT</name>
<dbReference type="EMBL" id="BAQB01000008">
    <property type="protein sequence ID" value="GBR45566.1"/>
    <property type="molecule type" value="Genomic_DNA"/>
</dbReference>
<evidence type="ECO:0008006" key="4">
    <source>
        <dbReference type="Google" id="ProtNLM"/>
    </source>
</evidence>
<evidence type="ECO:0000313" key="3">
    <source>
        <dbReference type="Proteomes" id="UP001062443"/>
    </source>
</evidence>
<gene>
    <name evidence="2" type="ORF">AA106556_0812</name>
</gene>
<evidence type="ECO:0000256" key="1">
    <source>
        <dbReference type="ARBA" id="ARBA00038414"/>
    </source>
</evidence>
<comment type="caution">
    <text evidence="2">The sequence shown here is derived from an EMBL/GenBank/DDBJ whole genome shotgun (WGS) entry which is preliminary data.</text>
</comment>
<dbReference type="PANTHER" id="PTHR28047:SF5">
    <property type="entry name" value="PROTEIN DCG1"/>
    <property type="match status" value="1"/>
</dbReference>
<dbReference type="InterPro" id="IPR052186">
    <property type="entry name" value="Hydantoin_racemase-like"/>
</dbReference>
<dbReference type="PANTHER" id="PTHR28047">
    <property type="entry name" value="PROTEIN DCG1"/>
    <property type="match status" value="1"/>
</dbReference>
<proteinExistence type="inferred from homology"/>
<dbReference type="Pfam" id="PF01177">
    <property type="entry name" value="Asp_Glu_race"/>
    <property type="match status" value="1"/>
</dbReference>